<feature type="binding site" evidence="6 7">
    <location>
        <position position="85"/>
    </location>
    <ligand>
        <name>FMN</name>
        <dbReference type="ChEBI" id="CHEBI:58210"/>
    </ligand>
</feature>
<evidence type="ECO:0000259" key="9">
    <source>
        <dbReference type="Pfam" id="PF10590"/>
    </source>
</evidence>
<feature type="binding site" evidence="6 7">
    <location>
        <begin position="142"/>
        <end position="143"/>
    </location>
    <ligand>
        <name>FMN</name>
        <dbReference type="ChEBI" id="CHEBI:58210"/>
    </ligand>
</feature>
<name>A0A160PKW5_9HYPH</name>
<dbReference type="SUPFAM" id="SSF50475">
    <property type="entry name" value="FMN-binding split barrel"/>
    <property type="match status" value="1"/>
</dbReference>
<keyword evidence="3 6" id="KW-0288">FMN</keyword>
<feature type="binding site" evidence="6 7">
    <location>
        <position position="197"/>
    </location>
    <ligand>
        <name>FMN</name>
        <dbReference type="ChEBI" id="CHEBI:58210"/>
    </ligand>
</feature>
<evidence type="ECO:0000256" key="3">
    <source>
        <dbReference type="ARBA" id="ARBA00022643"/>
    </source>
</evidence>
<dbReference type="InterPro" id="IPR019576">
    <property type="entry name" value="Pyridoxamine_oxidase_dimer_C"/>
</dbReference>
<feature type="binding site" evidence="6 7">
    <location>
        <begin position="78"/>
        <end position="79"/>
    </location>
    <ligand>
        <name>FMN</name>
        <dbReference type="ChEBI" id="CHEBI:58210"/>
    </ligand>
</feature>
<sequence length="214" mass="23886">MTIDRLREGDAGAPPVDPQDFTLSSDPWALFAAWMAEAEASEPCDANAMALATAGPDGLPDVRVVLLKGFDARGLVFYTNAESAKGEQLLANPQAATVLYWKSLGRQIRARGPVSRVTREEADAYFESRHRDSRIGAIASQQSRPLQDRPTLMAEVAALSQKYENGPVPRPEHWFGFRIAPVQLEFWQNGDYRLHDRVRFTRAGDGWTRARLYP</sequence>
<dbReference type="InterPro" id="IPR000659">
    <property type="entry name" value="Pyridox_Oxase"/>
</dbReference>
<feature type="binding site" evidence="6">
    <location>
        <position position="125"/>
    </location>
    <ligand>
        <name>substrate</name>
    </ligand>
</feature>
<feature type="binding site" evidence="6">
    <location>
        <position position="68"/>
    </location>
    <ligand>
        <name>substrate</name>
    </ligand>
</feature>
<dbReference type="Pfam" id="PF01243">
    <property type="entry name" value="PNPOx_N"/>
    <property type="match status" value="1"/>
</dbReference>
<comment type="catalytic activity">
    <reaction evidence="6">
        <text>pyridoxine 5'-phosphate + O2 = pyridoxal 5'-phosphate + H2O2</text>
        <dbReference type="Rhea" id="RHEA:15149"/>
        <dbReference type="ChEBI" id="CHEBI:15379"/>
        <dbReference type="ChEBI" id="CHEBI:16240"/>
        <dbReference type="ChEBI" id="CHEBI:58589"/>
        <dbReference type="ChEBI" id="CHEBI:597326"/>
        <dbReference type="EC" id="1.4.3.5"/>
    </reaction>
</comment>
<comment type="similarity">
    <text evidence="1 6">Belongs to the pyridoxamine 5'-phosphate oxidase family.</text>
</comment>
<dbReference type="PROSITE" id="PS01064">
    <property type="entry name" value="PYRIDOX_OXIDASE"/>
    <property type="match status" value="1"/>
</dbReference>
<dbReference type="Gene3D" id="2.30.110.10">
    <property type="entry name" value="Electron Transport, Fmn-binding Protein, Chain A"/>
    <property type="match status" value="1"/>
</dbReference>
<comment type="caution">
    <text evidence="6">Lacks conserved residue(s) required for the propagation of feature annotation.</text>
</comment>
<comment type="pathway">
    <text evidence="6">Cofactor metabolism; pyridoxal 5'-phosphate salvage; pyridoxal 5'-phosphate from pyridoxamine 5'-phosphate: step 1/1.</text>
</comment>
<keyword evidence="2 6" id="KW-0285">Flavoprotein</keyword>
<protein>
    <recommendedName>
        <fullName evidence="6">Pyridoxine/pyridoxamine 5'-phosphate oxidase</fullName>
        <ecNumber evidence="6">1.4.3.5</ecNumber>
    </recommendedName>
    <alternativeName>
        <fullName evidence="6">PNP/PMP oxidase</fullName>
        <shortName evidence="6">PNPOx</shortName>
    </alternativeName>
    <alternativeName>
        <fullName evidence="6">Pyridoxal 5'-phosphate synthase</fullName>
    </alternativeName>
</protein>
<dbReference type="Pfam" id="PF10590">
    <property type="entry name" value="PNP_phzG_C"/>
    <property type="match status" value="1"/>
</dbReference>
<comment type="cofactor">
    <cofactor evidence="6 7">
        <name>FMN</name>
        <dbReference type="ChEBI" id="CHEBI:58210"/>
    </cofactor>
    <text evidence="6 7">Binds 1 FMN per subunit.</text>
</comment>
<comment type="catalytic activity">
    <reaction evidence="6">
        <text>pyridoxamine 5'-phosphate + O2 + H2O = pyridoxal 5'-phosphate + H2O2 + NH4(+)</text>
        <dbReference type="Rhea" id="RHEA:15817"/>
        <dbReference type="ChEBI" id="CHEBI:15377"/>
        <dbReference type="ChEBI" id="CHEBI:15379"/>
        <dbReference type="ChEBI" id="CHEBI:16240"/>
        <dbReference type="ChEBI" id="CHEBI:28938"/>
        <dbReference type="ChEBI" id="CHEBI:58451"/>
        <dbReference type="ChEBI" id="CHEBI:597326"/>
        <dbReference type="EC" id="1.4.3.5"/>
    </reaction>
</comment>
<comment type="subunit">
    <text evidence="6">Homodimer.</text>
</comment>
<dbReference type="OrthoDB" id="9780392at2"/>
<evidence type="ECO:0000256" key="6">
    <source>
        <dbReference type="HAMAP-Rule" id="MF_01629"/>
    </source>
</evidence>
<dbReference type="EMBL" id="AP014809">
    <property type="protein sequence ID" value="BAU93273.1"/>
    <property type="molecule type" value="Genomic_DNA"/>
</dbReference>
<dbReference type="InterPro" id="IPR019740">
    <property type="entry name" value="Pyridox_Oxase_CS"/>
</dbReference>
<evidence type="ECO:0000313" key="11">
    <source>
        <dbReference type="Proteomes" id="UP000218288"/>
    </source>
</evidence>
<dbReference type="RefSeq" id="WP_096487032.1">
    <property type="nucleotide sequence ID" value="NZ_AP014809.1"/>
</dbReference>
<evidence type="ECO:0000256" key="5">
    <source>
        <dbReference type="ARBA" id="ARBA00023096"/>
    </source>
</evidence>
<gene>
    <name evidence="6" type="primary">pdxH</name>
    <name evidence="10" type="ORF">MPPM_4668</name>
</gene>
<feature type="binding site" evidence="6 7">
    <location>
        <begin position="63"/>
        <end position="68"/>
    </location>
    <ligand>
        <name>FMN</name>
        <dbReference type="ChEBI" id="CHEBI:58210"/>
    </ligand>
</feature>
<dbReference type="Proteomes" id="UP000218288">
    <property type="component" value="Chromosome"/>
</dbReference>
<evidence type="ECO:0000313" key="10">
    <source>
        <dbReference type="EMBL" id="BAU93273.1"/>
    </source>
</evidence>
<dbReference type="HAMAP" id="MF_01629">
    <property type="entry name" value="PdxH"/>
    <property type="match status" value="1"/>
</dbReference>
<dbReference type="EC" id="1.4.3.5" evidence="6"/>
<dbReference type="NCBIfam" id="TIGR00558">
    <property type="entry name" value="pdxH"/>
    <property type="match status" value="1"/>
</dbReference>
<feature type="binding site" evidence="6 7">
    <location>
        <position position="107"/>
    </location>
    <ligand>
        <name>FMN</name>
        <dbReference type="ChEBI" id="CHEBI:58210"/>
    </ligand>
</feature>
<dbReference type="PANTHER" id="PTHR10851:SF0">
    <property type="entry name" value="PYRIDOXINE-5'-PHOSPHATE OXIDASE"/>
    <property type="match status" value="1"/>
</dbReference>
<keyword evidence="5 6" id="KW-0664">Pyridoxine biosynthesis</keyword>
<comment type="pathway">
    <text evidence="6">Cofactor metabolism; pyridoxal 5'-phosphate salvage; pyridoxal 5'-phosphate from pyridoxine 5'-phosphate: step 1/1.</text>
</comment>
<feature type="binding site" evidence="6">
    <location>
        <begin position="193"/>
        <end position="195"/>
    </location>
    <ligand>
        <name>substrate</name>
    </ligand>
</feature>
<dbReference type="GO" id="GO:0008615">
    <property type="term" value="P:pyridoxine biosynthetic process"/>
    <property type="evidence" value="ECO:0007669"/>
    <property type="project" value="UniProtKB-UniRule"/>
</dbReference>
<evidence type="ECO:0000256" key="2">
    <source>
        <dbReference type="ARBA" id="ARBA00022630"/>
    </source>
</evidence>
<dbReference type="NCBIfam" id="NF004231">
    <property type="entry name" value="PRK05679.1"/>
    <property type="match status" value="1"/>
</dbReference>
<feature type="binding site" evidence="6 7">
    <location>
        <position position="187"/>
    </location>
    <ligand>
        <name>FMN</name>
        <dbReference type="ChEBI" id="CHEBI:58210"/>
    </ligand>
</feature>
<feature type="domain" description="Pyridoxamine 5'-phosphate oxidase N-terminal" evidence="8">
    <location>
        <begin position="45"/>
        <end position="160"/>
    </location>
</feature>
<dbReference type="GO" id="GO:0004733">
    <property type="term" value="F:pyridoxamine phosphate oxidase activity"/>
    <property type="evidence" value="ECO:0007669"/>
    <property type="project" value="UniProtKB-UniRule"/>
</dbReference>
<feature type="binding site" evidence="6">
    <location>
        <position position="133"/>
    </location>
    <ligand>
        <name>substrate</name>
    </ligand>
</feature>
<dbReference type="UniPathway" id="UPA01068">
    <property type="reaction ID" value="UER00304"/>
</dbReference>
<dbReference type="GO" id="GO:0010181">
    <property type="term" value="F:FMN binding"/>
    <property type="evidence" value="ECO:0007669"/>
    <property type="project" value="UniProtKB-UniRule"/>
</dbReference>
<dbReference type="InterPro" id="IPR012349">
    <property type="entry name" value="Split_barrel_FMN-bd"/>
</dbReference>
<dbReference type="InterPro" id="IPR011576">
    <property type="entry name" value="Pyridox_Oxase_N"/>
</dbReference>
<feature type="domain" description="Pyridoxine 5'-phosphate oxidase dimerisation C-terminal" evidence="9">
    <location>
        <begin position="174"/>
        <end position="214"/>
    </location>
</feature>
<evidence type="ECO:0000256" key="1">
    <source>
        <dbReference type="ARBA" id="ARBA00007301"/>
    </source>
</evidence>
<keyword evidence="4 6" id="KW-0560">Oxidoreductase</keyword>
<evidence type="ECO:0000256" key="4">
    <source>
        <dbReference type="ARBA" id="ARBA00023002"/>
    </source>
</evidence>
<organism evidence="10 11">
    <name type="scientific">Methylorubrum populi</name>
    <dbReference type="NCBI Taxonomy" id="223967"/>
    <lineage>
        <taxon>Bacteria</taxon>
        <taxon>Pseudomonadati</taxon>
        <taxon>Pseudomonadota</taxon>
        <taxon>Alphaproteobacteria</taxon>
        <taxon>Hyphomicrobiales</taxon>
        <taxon>Methylobacteriaceae</taxon>
        <taxon>Methylorubrum</taxon>
    </lineage>
</organism>
<dbReference type="PIRSF" id="PIRSF000190">
    <property type="entry name" value="Pyd_amn-ph_oxd"/>
    <property type="match status" value="1"/>
</dbReference>
<dbReference type="PANTHER" id="PTHR10851">
    <property type="entry name" value="PYRIDOXINE-5-PHOSPHATE OXIDASE"/>
    <property type="match status" value="1"/>
</dbReference>
<dbReference type="AlphaFoldDB" id="A0A160PKW5"/>
<reference evidence="10 11" key="1">
    <citation type="journal article" date="2016" name="Genome Announc.">
        <title>Complete Genome Sequence of Methylobacterium populi P-1M, Isolated from Pink-Pigmented Household Biofilm.</title>
        <authorList>
            <person name="Morohoshi T."/>
            <person name="Ikeda T."/>
        </authorList>
    </citation>
    <scope>NUCLEOTIDE SEQUENCE [LARGE SCALE GENOMIC DNA]</scope>
    <source>
        <strain evidence="10 11">P-1M</strain>
    </source>
</reference>
<evidence type="ECO:0000259" key="8">
    <source>
        <dbReference type="Pfam" id="PF01243"/>
    </source>
</evidence>
<evidence type="ECO:0000256" key="7">
    <source>
        <dbReference type="PIRSR" id="PIRSR000190-2"/>
    </source>
</evidence>
<accession>A0A160PKW5</accession>
<comment type="function">
    <text evidence="6">Catalyzes the oxidation of either pyridoxine 5'-phosphate (PNP) or pyridoxamine 5'-phosphate (PMP) into pyridoxal 5'-phosphate (PLP).</text>
</comment>
<feature type="binding site" evidence="6">
    <location>
        <position position="129"/>
    </location>
    <ligand>
        <name>substrate</name>
    </ligand>
</feature>
<proteinExistence type="inferred from homology"/>